<dbReference type="Gene3D" id="3.40.30.10">
    <property type="entry name" value="Glutaredoxin"/>
    <property type="match status" value="1"/>
</dbReference>
<comment type="caution">
    <text evidence="7">The sequence shown here is derived from an EMBL/GenBank/DDBJ whole genome shotgun (WGS) entry which is preliminary data.</text>
</comment>
<keyword evidence="8" id="KW-1185">Reference proteome</keyword>
<proteinExistence type="inferred from homology"/>
<evidence type="ECO:0000313" key="7">
    <source>
        <dbReference type="EMBL" id="SPO03797.1"/>
    </source>
</evidence>
<name>A0AAE8SXC1_9PEZI</name>
<dbReference type="GO" id="GO:0016491">
    <property type="term" value="F:oxidoreductase activity"/>
    <property type="evidence" value="ECO:0007669"/>
    <property type="project" value="UniProtKB-KW"/>
</dbReference>
<evidence type="ECO:0000256" key="4">
    <source>
        <dbReference type="ARBA" id="ARBA00022946"/>
    </source>
</evidence>
<comment type="similarity">
    <text evidence="3">Belongs to the FMP46 family.</text>
</comment>
<keyword evidence="5" id="KW-0560">Oxidoreductase</keyword>
<keyword evidence="6" id="KW-0496">Mitochondrion</keyword>
<organism evidence="7 8">
    <name type="scientific">Cephalotrichum gorgonifer</name>
    <dbReference type="NCBI Taxonomy" id="2041049"/>
    <lineage>
        <taxon>Eukaryota</taxon>
        <taxon>Fungi</taxon>
        <taxon>Dikarya</taxon>
        <taxon>Ascomycota</taxon>
        <taxon>Pezizomycotina</taxon>
        <taxon>Sordariomycetes</taxon>
        <taxon>Hypocreomycetidae</taxon>
        <taxon>Microascales</taxon>
        <taxon>Microascaceae</taxon>
        <taxon>Cephalotrichum</taxon>
    </lineage>
</organism>
<keyword evidence="4" id="KW-0809">Transit peptide</keyword>
<evidence type="ECO:0000313" key="8">
    <source>
        <dbReference type="Proteomes" id="UP001187682"/>
    </source>
</evidence>
<comment type="function">
    <text evidence="1">Putative mitochondrial redox protein which could be involved in the reduction of small toxic molecules.</text>
</comment>
<dbReference type="Pfam" id="PF07955">
    <property type="entry name" value="DUF1687"/>
    <property type="match status" value="1"/>
</dbReference>
<gene>
    <name evidence="7" type="ORF">DNG_06480</name>
</gene>
<dbReference type="AlphaFoldDB" id="A0AAE8SXC1"/>
<dbReference type="GO" id="GO:0005739">
    <property type="term" value="C:mitochondrion"/>
    <property type="evidence" value="ECO:0007669"/>
    <property type="project" value="UniProtKB-SubCell"/>
</dbReference>
<evidence type="ECO:0000256" key="1">
    <source>
        <dbReference type="ARBA" id="ARBA00002963"/>
    </source>
</evidence>
<dbReference type="InterPro" id="IPR012882">
    <property type="entry name" value="Fmp46"/>
</dbReference>
<comment type="subcellular location">
    <subcellularLocation>
        <location evidence="2">Mitochondrion</location>
    </subcellularLocation>
</comment>
<dbReference type="EMBL" id="ONZQ02000009">
    <property type="protein sequence ID" value="SPO03797.1"/>
    <property type="molecule type" value="Genomic_DNA"/>
</dbReference>
<evidence type="ECO:0000256" key="3">
    <source>
        <dbReference type="ARBA" id="ARBA00009734"/>
    </source>
</evidence>
<dbReference type="PANTHER" id="PTHR28071">
    <property type="entry name" value="REDOX PROTEIN FMP46, MITOCHONDRIAL-RELATED"/>
    <property type="match status" value="1"/>
</dbReference>
<evidence type="ECO:0000256" key="6">
    <source>
        <dbReference type="ARBA" id="ARBA00023128"/>
    </source>
</evidence>
<dbReference type="InterPro" id="IPR036249">
    <property type="entry name" value="Thioredoxin-like_sf"/>
</dbReference>
<sequence>MFGFRKTLDIITLFHKANSPASTRVVGLLKQASTAASQAANEGSKAGVRDPFDLNVTEEAPTQDQVETILEYVGTEGIPRVVSGASTVTEALRRFNLDKDSFQRPLVVDWNNGKAVIGDNESEILKLLNLSKK</sequence>
<protein>
    <submittedName>
        <fullName evidence="7">Uncharacterized protein</fullName>
    </submittedName>
</protein>
<evidence type="ECO:0000256" key="2">
    <source>
        <dbReference type="ARBA" id="ARBA00004173"/>
    </source>
</evidence>
<evidence type="ECO:0000256" key="5">
    <source>
        <dbReference type="ARBA" id="ARBA00023002"/>
    </source>
</evidence>
<reference evidence="7" key="1">
    <citation type="submission" date="2018-03" db="EMBL/GenBank/DDBJ databases">
        <authorList>
            <person name="Guldener U."/>
        </authorList>
    </citation>
    <scope>NUCLEOTIDE SEQUENCE</scope>
</reference>
<accession>A0AAE8SXC1</accession>
<dbReference type="PANTHER" id="PTHR28071:SF1">
    <property type="entry name" value="REDOX PROTEIN FMP46, MITOCHONDRIAL-RELATED"/>
    <property type="match status" value="1"/>
</dbReference>
<dbReference type="Proteomes" id="UP001187682">
    <property type="component" value="Unassembled WGS sequence"/>
</dbReference>
<dbReference type="SUPFAM" id="SSF52833">
    <property type="entry name" value="Thioredoxin-like"/>
    <property type="match status" value="1"/>
</dbReference>